<comment type="caution">
    <text evidence="3">The sequence shown here is derived from an EMBL/GenBank/DDBJ whole genome shotgun (WGS) entry which is preliminary data.</text>
</comment>
<feature type="compositionally biased region" description="Basic residues" evidence="1">
    <location>
        <begin position="299"/>
        <end position="315"/>
    </location>
</feature>
<protein>
    <submittedName>
        <fullName evidence="3">Relaxase/mobilization nuclease domain-containing protein</fullName>
    </submittedName>
</protein>
<name>A0ABV8PDP6_9SPHI</name>
<organism evidence="3 4">
    <name type="scientific">Pedobacter lithocola</name>
    <dbReference type="NCBI Taxonomy" id="1908239"/>
    <lineage>
        <taxon>Bacteria</taxon>
        <taxon>Pseudomonadati</taxon>
        <taxon>Bacteroidota</taxon>
        <taxon>Sphingobacteriia</taxon>
        <taxon>Sphingobacteriales</taxon>
        <taxon>Sphingobacteriaceae</taxon>
        <taxon>Pedobacter</taxon>
    </lineage>
</organism>
<reference evidence="4" key="1">
    <citation type="journal article" date="2019" name="Int. J. Syst. Evol. Microbiol.">
        <title>The Global Catalogue of Microorganisms (GCM) 10K type strain sequencing project: providing services to taxonomists for standard genome sequencing and annotation.</title>
        <authorList>
            <consortium name="The Broad Institute Genomics Platform"/>
            <consortium name="The Broad Institute Genome Sequencing Center for Infectious Disease"/>
            <person name="Wu L."/>
            <person name="Ma J."/>
        </authorList>
    </citation>
    <scope>NUCLEOTIDE SEQUENCE [LARGE SCALE GENOMIC DNA]</scope>
    <source>
        <strain evidence="4">CCM 8691</strain>
    </source>
</reference>
<dbReference type="InterPro" id="IPR005094">
    <property type="entry name" value="Endonuclease_MobA/VirD2"/>
</dbReference>
<dbReference type="EMBL" id="JBHSBW010000016">
    <property type="protein sequence ID" value="MFC4213153.1"/>
    <property type="molecule type" value="Genomic_DNA"/>
</dbReference>
<evidence type="ECO:0000313" key="3">
    <source>
        <dbReference type="EMBL" id="MFC4213153.1"/>
    </source>
</evidence>
<evidence type="ECO:0000259" key="2">
    <source>
        <dbReference type="Pfam" id="PF03432"/>
    </source>
</evidence>
<dbReference type="Proteomes" id="UP001595789">
    <property type="component" value="Unassembled WGS sequence"/>
</dbReference>
<evidence type="ECO:0000256" key="1">
    <source>
        <dbReference type="SAM" id="MobiDB-lite"/>
    </source>
</evidence>
<feature type="region of interest" description="Disordered" evidence="1">
    <location>
        <begin position="293"/>
        <end position="315"/>
    </location>
</feature>
<feature type="domain" description="MobA/VirD2-like nuclease" evidence="2">
    <location>
        <begin position="17"/>
        <end position="145"/>
    </location>
</feature>
<dbReference type="RefSeq" id="WP_378988020.1">
    <property type="nucleotide sequence ID" value="NZ_JBHSBW010000016.1"/>
</dbReference>
<evidence type="ECO:0000313" key="4">
    <source>
        <dbReference type="Proteomes" id="UP001595789"/>
    </source>
</evidence>
<dbReference type="Pfam" id="PF03432">
    <property type="entry name" value="Relaxase"/>
    <property type="match status" value="1"/>
</dbReference>
<accession>A0ABV8PDP6</accession>
<gene>
    <name evidence="3" type="ORF">ACFOWA_18315</name>
</gene>
<keyword evidence="4" id="KW-1185">Reference proteome</keyword>
<sequence>MIGKITSGKSFGGCVRYVVQKDTARVLDGLGIRTADVKRTIADFNFQRSANPELTKAVGHISLNLSEQDKLKLTDEKMLEMANEYLDRIGIKDTQVLFVRHEDKSHPHVHIVYNRVSNSGKTISDKNLFHKNAKVCRELTKAHGLFLASCKMHVNRQALKGADKVKYEIFDHIIYAKAVTKNWGNFEQALKNDGVGIIFKYNGNTQKIQGLSFNKDGYVFKGSEIDRSLSYGKLNAEFNAIALDTSYSPAGTKEPATMQNLVNEIRNHIQSDHTGTSLLEVLLQSELPTLATEPEPFIKRKKKSQAKGKSRGMSR</sequence>
<proteinExistence type="predicted"/>